<feature type="region of interest" description="Disordered" evidence="1">
    <location>
        <begin position="409"/>
        <end position="438"/>
    </location>
</feature>
<evidence type="ECO:0000313" key="2">
    <source>
        <dbReference type="EMBL" id="KAJ4496830.1"/>
    </source>
</evidence>
<protein>
    <submittedName>
        <fullName evidence="2">Uncharacterized protein</fullName>
    </submittedName>
</protein>
<comment type="caution">
    <text evidence="2">The sequence shown here is derived from an EMBL/GenBank/DDBJ whole genome shotgun (WGS) entry which is preliminary data.</text>
</comment>
<feature type="compositionally biased region" description="Polar residues" evidence="1">
    <location>
        <begin position="327"/>
        <end position="341"/>
    </location>
</feature>
<keyword evidence="3" id="KW-1185">Reference proteome</keyword>
<evidence type="ECO:0000313" key="3">
    <source>
        <dbReference type="Proteomes" id="UP001150217"/>
    </source>
</evidence>
<dbReference type="EMBL" id="JANVFT010000025">
    <property type="protein sequence ID" value="KAJ4496830.1"/>
    <property type="molecule type" value="Genomic_DNA"/>
</dbReference>
<feature type="region of interest" description="Disordered" evidence="1">
    <location>
        <begin position="193"/>
        <end position="265"/>
    </location>
</feature>
<gene>
    <name evidence="2" type="ORF">C8R41DRAFT_824931</name>
</gene>
<organism evidence="2 3">
    <name type="scientific">Lentinula lateritia</name>
    <dbReference type="NCBI Taxonomy" id="40482"/>
    <lineage>
        <taxon>Eukaryota</taxon>
        <taxon>Fungi</taxon>
        <taxon>Dikarya</taxon>
        <taxon>Basidiomycota</taxon>
        <taxon>Agaricomycotina</taxon>
        <taxon>Agaricomycetes</taxon>
        <taxon>Agaricomycetidae</taxon>
        <taxon>Agaricales</taxon>
        <taxon>Marasmiineae</taxon>
        <taxon>Omphalotaceae</taxon>
        <taxon>Lentinula</taxon>
    </lineage>
</organism>
<evidence type="ECO:0000256" key="1">
    <source>
        <dbReference type="SAM" id="MobiDB-lite"/>
    </source>
</evidence>
<name>A0ABQ8VMZ7_9AGAR</name>
<dbReference type="Proteomes" id="UP001150217">
    <property type="component" value="Unassembled WGS sequence"/>
</dbReference>
<reference evidence="2" key="1">
    <citation type="submission" date="2022-08" db="EMBL/GenBank/DDBJ databases">
        <title>A Global Phylogenomic Analysis of the Shiitake Genus Lentinula.</title>
        <authorList>
            <consortium name="DOE Joint Genome Institute"/>
            <person name="Sierra-Patev S."/>
            <person name="Min B."/>
            <person name="Naranjo-Ortiz M."/>
            <person name="Looney B."/>
            <person name="Konkel Z."/>
            <person name="Slot J.C."/>
            <person name="Sakamoto Y."/>
            <person name="Steenwyk J.L."/>
            <person name="Rokas A."/>
            <person name="Carro J."/>
            <person name="Camarero S."/>
            <person name="Ferreira P."/>
            <person name="Molpeceres G."/>
            <person name="Ruiz-Duenas F.J."/>
            <person name="Serrano A."/>
            <person name="Henrissat B."/>
            <person name="Drula E."/>
            <person name="Hughes K.W."/>
            <person name="Mata J.L."/>
            <person name="Ishikawa N.K."/>
            <person name="Vargas-Isla R."/>
            <person name="Ushijima S."/>
            <person name="Smith C.A."/>
            <person name="Ahrendt S."/>
            <person name="Andreopoulos W."/>
            <person name="He G."/>
            <person name="Labutti K."/>
            <person name="Lipzen A."/>
            <person name="Ng V."/>
            <person name="Riley R."/>
            <person name="Sandor L."/>
            <person name="Barry K."/>
            <person name="Martinez A.T."/>
            <person name="Xiao Y."/>
            <person name="Gibbons J.G."/>
            <person name="Terashima K."/>
            <person name="Grigoriev I.V."/>
            <person name="Hibbett D.S."/>
        </authorList>
    </citation>
    <scope>NUCLEOTIDE SEQUENCE</scope>
    <source>
        <strain evidence="2">RHP3577 ss4</strain>
    </source>
</reference>
<sequence length="438" mass="48127">MGKWTSGYYDDVLNSKIKSLVSGAIKRSKLDKTEPEINFERFVEELDAGDSFTTSIFDILVNELADRQSRSNVDDRRLIGERTARSLRIITTSNKVYFSSSFSHRVAGRSRSHIYYPGPPEDIDLEEDEEEDEFSALLDTDATLRQQHDAMMETAGASSVLPSFAARSSSPAPIAPTDEVSAYSRSWVPPRSYLQSGSNLSRSSSLRRPTRSRTVDFNDFTSRRRSTIRDTTSGATSSVTTDATSTTASESRDRDNNSWLSPGATRRFFGLSRPRRSNPELNLWSDLPDGDDGLTIGENTAVPYLPASSSSHGVILPPLSEAEISGERSTNSIPGPNSNPTFPRLRRGSLRRPESLLSRQASPAEPVVLPDDYDSSRRAPSPPDISEYIVESFDRPRFGRGTFSSLPILIPEGESEGGATYGTIETAAYPTPGSTIDN</sequence>
<accession>A0ABQ8VMZ7</accession>
<feature type="region of interest" description="Disordered" evidence="1">
    <location>
        <begin position="323"/>
        <end position="384"/>
    </location>
</feature>
<proteinExistence type="predicted"/>
<feature type="compositionally biased region" description="Low complexity" evidence="1">
    <location>
        <begin position="229"/>
        <end position="249"/>
    </location>
</feature>
<feature type="compositionally biased region" description="Low complexity" evidence="1">
    <location>
        <begin position="193"/>
        <end position="207"/>
    </location>
</feature>